<evidence type="ECO:0000259" key="1">
    <source>
        <dbReference type="Pfam" id="PF05050"/>
    </source>
</evidence>
<accession>A0AA86JMG7</accession>
<dbReference type="InterPro" id="IPR006342">
    <property type="entry name" value="FkbM_mtfrase"/>
</dbReference>
<feature type="domain" description="Methyltransferase FkbM" evidence="1">
    <location>
        <begin position="194"/>
        <end position="322"/>
    </location>
</feature>
<name>A0AA86JMG7_9BURK</name>
<sequence>MKQLSQKAHAAAFHAEFFGNTTQKRYVLGINEFADAVANKAKLDGFIDEYTTATEYRGIPIVKLSDVPAGSMVISTVTQARPKTAMNKLLRLNGVVSMDYFAVADASHFQLPQVPALADTQKEYAAHTEKFEWVRELFADQESREVFNRVMEFRLNANLRAMRFFDYTADQQYFEPFVKFAPGEVFVDGGGFDGYTTDEFIARCPEYKSVHFFEPVQTTLNTAKNKLAGHRDIEFHPLGLFDSKQTLSFDASSGSACKISETGSVKIDVDSLDNCVTESVSFIKLDLEGAEPKALEGMKWHIQEDHPKLAVAVYHDPAHFWQVPEIILGVRNDYKVYLRHYTEGWTETVMFFIPA</sequence>
<dbReference type="Pfam" id="PF05050">
    <property type="entry name" value="Methyltransf_21"/>
    <property type="match status" value="1"/>
</dbReference>
<proteinExistence type="predicted"/>
<dbReference type="Gene3D" id="3.40.50.150">
    <property type="entry name" value="Vaccinia Virus protein VP39"/>
    <property type="match status" value="1"/>
</dbReference>
<evidence type="ECO:0000313" key="2">
    <source>
        <dbReference type="EMBL" id="BET27412.1"/>
    </source>
</evidence>
<organism evidence="2 3">
    <name type="scientific">Limnobacter thiooxidans</name>
    <dbReference type="NCBI Taxonomy" id="131080"/>
    <lineage>
        <taxon>Bacteria</taxon>
        <taxon>Pseudomonadati</taxon>
        <taxon>Pseudomonadota</taxon>
        <taxon>Betaproteobacteria</taxon>
        <taxon>Burkholderiales</taxon>
        <taxon>Burkholderiaceae</taxon>
        <taxon>Limnobacter</taxon>
    </lineage>
</organism>
<keyword evidence="3" id="KW-1185">Reference proteome</keyword>
<dbReference type="NCBIfam" id="TIGR01444">
    <property type="entry name" value="fkbM_fam"/>
    <property type="match status" value="1"/>
</dbReference>
<dbReference type="AlphaFoldDB" id="A0AA86JMG7"/>
<evidence type="ECO:0000313" key="3">
    <source>
        <dbReference type="Proteomes" id="UP001329151"/>
    </source>
</evidence>
<dbReference type="SUPFAM" id="SSF53335">
    <property type="entry name" value="S-adenosyl-L-methionine-dependent methyltransferases"/>
    <property type="match status" value="1"/>
</dbReference>
<dbReference type="RefSeq" id="WP_130557507.1">
    <property type="nucleotide sequence ID" value="NZ_AP028947.1"/>
</dbReference>
<dbReference type="InterPro" id="IPR029063">
    <property type="entry name" value="SAM-dependent_MTases_sf"/>
</dbReference>
<dbReference type="KEGG" id="lto:RGQ30_29130"/>
<gene>
    <name evidence="2" type="ORF">RGQ30_29130</name>
</gene>
<dbReference type="EMBL" id="AP028947">
    <property type="protein sequence ID" value="BET27412.1"/>
    <property type="molecule type" value="Genomic_DNA"/>
</dbReference>
<dbReference type="Proteomes" id="UP001329151">
    <property type="component" value="Chromosome"/>
</dbReference>
<protein>
    <recommendedName>
        <fullName evidence="1">Methyltransferase FkbM domain-containing protein</fullName>
    </recommendedName>
</protein>
<reference evidence="2 3" key="1">
    <citation type="submission" date="2023-10" db="EMBL/GenBank/DDBJ databases">
        <title>Complete Genome Sequence of Limnobacter thiooxidans CS-K2T, Isolated from freshwater lake sediments in Bavaria, Germany.</title>
        <authorList>
            <person name="Naruki M."/>
            <person name="Watanabe A."/>
            <person name="Warashina T."/>
            <person name="Morita T."/>
            <person name="Arakawa K."/>
        </authorList>
    </citation>
    <scope>NUCLEOTIDE SEQUENCE [LARGE SCALE GENOMIC DNA]</scope>
    <source>
        <strain evidence="2 3">CS-K2</strain>
    </source>
</reference>